<evidence type="ECO:0000313" key="3">
    <source>
        <dbReference type="WBParaSite" id="L893_g1557.t1"/>
    </source>
</evidence>
<feature type="compositionally biased region" description="Polar residues" evidence="1">
    <location>
        <begin position="143"/>
        <end position="160"/>
    </location>
</feature>
<sequence length="482" mass="52710">MCTSVTSASALADSTSEERNTQTIPQNVTAAQYLHLRALAAQIAKVPGNPFVDQVRMDQDLVEFAEEDEDDKGFINNQHKGGGSFVRSIDNADAGSRVDEYCNKYQENYRYYCQGDPDRPARLRDILYKFCPSYETNCPEKASQASDESPSSVGKPNNPFSSSSQRSIQSQQPDGFPDVTSAPKKFAVPCTPDCDIRVHRHCTAECKCDFIYPVVQKFCNPPPIPLFLSTCRLWYNGCPKYEQYHYASQFIYSKAEKGKVVSGTVRPANGAPPPVGPGGFGGPGVPGFGGFGGAPLARSRAAGATSKPENGEDIAHNSKSDNSFLSTWRRPNLRSQTVSALDSRASQKHSRARAAAASSLNEDYPLAEEFTAQGVVDPGQAGGFHQFDGLTDTQGVLHRPRSRSPFTKPGLWEPNPDNPHNRDHANKWYYHPDSVTADWLNGQVNWGRHWAVPAAGVGGTDGYSTLHFPTIGTFLNIADDYD</sequence>
<organism evidence="2 3">
    <name type="scientific">Steinernema glaseri</name>
    <dbReference type="NCBI Taxonomy" id="37863"/>
    <lineage>
        <taxon>Eukaryota</taxon>
        <taxon>Metazoa</taxon>
        <taxon>Ecdysozoa</taxon>
        <taxon>Nematoda</taxon>
        <taxon>Chromadorea</taxon>
        <taxon>Rhabditida</taxon>
        <taxon>Tylenchina</taxon>
        <taxon>Panagrolaimomorpha</taxon>
        <taxon>Strongyloidoidea</taxon>
        <taxon>Steinernematidae</taxon>
        <taxon>Steinernema</taxon>
    </lineage>
</organism>
<evidence type="ECO:0000313" key="2">
    <source>
        <dbReference type="Proteomes" id="UP000095287"/>
    </source>
</evidence>
<dbReference type="GO" id="GO:0005615">
    <property type="term" value="C:extracellular space"/>
    <property type="evidence" value="ECO:0007669"/>
    <property type="project" value="TreeGrafter"/>
</dbReference>
<dbReference type="InterPro" id="IPR053124">
    <property type="entry name" value="Notch_signaling_modulators"/>
</dbReference>
<protein>
    <submittedName>
        <fullName evidence="3">Cpw-wpc domain-containing protein</fullName>
    </submittedName>
</protein>
<dbReference type="WBParaSite" id="L893_g1557.t1">
    <property type="protein sequence ID" value="L893_g1557.t1"/>
    <property type="gene ID" value="L893_g1557"/>
</dbReference>
<dbReference type="Proteomes" id="UP000095287">
    <property type="component" value="Unplaced"/>
</dbReference>
<dbReference type="AlphaFoldDB" id="A0A1I7YFD1"/>
<feature type="region of interest" description="Disordered" evidence="1">
    <location>
        <begin position="1"/>
        <end position="24"/>
    </location>
</feature>
<dbReference type="GO" id="GO:0005112">
    <property type="term" value="F:Notch binding"/>
    <property type="evidence" value="ECO:0007669"/>
    <property type="project" value="TreeGrafter"/>
</dbReference>
<feature type="region of interest" description="Disordered" evidence="1">
    <location>
        <begin position="141"/>
        <end position="178"/>
    </location>
</feature>
<feature type="compositionally biased region" description="Low complexity" evidence="1">
    <location>
        <begin position="161"/>
        <end position="172"/>
    </location>
</feature>
<evidence type="ECO:0000256" key="1">
    <source>
        <dbReference type="SAM" id="MobiDB-lite"/>
    </source>
</evidence>
<keyword evidence="2" id="KW-1185">Reference proteome</keyword>
<dbReference type="PANTHER" id="PTHR35015">
    <property type="entry name" value="PROTEIN CBR-OSM-7-RELATED"/>
    <property type="match status" value="1"/>
</dbReference>
<feature type="region of interest" description="Disordered" evidence="1">
    <location>
        <begin position="385"/>
        <end position="418"/>
    </location>
</feature>
<proteinExistence type="predicted"/>
<accession>A0A1I7YFD1</accession>
<feature type="region of interest" description="Disordered" evidence="1">
    <location>
        <begin position="298"/>
        <end position="360"/>
    </location>
</feature>
<dbReference type="PANTHER" id="PTHR35015:SF2">
    <property type="entry name" value="DELTA AND OSM-11 HOMOLOG PROTEIN 1"/>
    <property type="match status" value="1"/>
</dbReference>
<feature type="compositionally biased region" description="Basic and acidic residues" evidence="1">
    <location>
        <begin position="309"/>
        <end position="319"/>
    </location>
</feature>
<dbReference type="GO" id="GO:0045747">
    <property type="term" value="P:positive regulation of Notch signaling pathway"/>
    <property type="evidence" value="ECO:0007669"/>
    <property type="project" value="TreeGrafter"/>
</dbReference>
<name>A0A1I7YFD1_9BILA</name>
<reference evidence="3" key="1">
    <citation type="submission" date="2016-11" db="UniProtKB">
        <authorList>
            <consortium name="WormBaseParasite"/>
        </authorList>
    </citation>
    <scope>IDENTIFICATION</scope>
</reference>
<feature type="compositionally biased region" description="Polar residues" evidence="1">
    <location>
        <begin position="1"/>
        <end position="14"/>
    </location>
</feature>